<evidence type="ECO:0000313" key="3">
    <source>
        <dbReference type="EMBL" id="EMS80164.1"/>
    </source>
</evidence>
<keyword evidence="4" id="KW-1185">Reference proteome</keyword>
<dbReference type="InterPro" id="IPR027417">
    <property type="entry name" value="P-loop_NTPase"/>
</dbReference>
<dbReference type="Proteomes" id="UP000014216">
    <property type="component" value="Unassembled WGS sequence"/>
</dbReference>
<evidence type="ECO:0000313" key="2">
    <source>
        <dbReference type="EMBL" id="EMS78478.1"/>
    </source>
</evidence>
<evidence type="ECO:0000259" key="1">
    <source>
        <dbReference type="Pfam" id="PF01926"/>
    </source>
</evidence>
<proteinExistence type="predicted"/>
<accession>S0G3V5</accession>
<comment type="caution">
    <text evidence="3">The sequence shown here is derived from an EMBL/GenBank/DDBJ whole genome shotgun (WGS) entry which is preliminary data.</text>
</comment>
<dbReference type="AlphaFoldDB" id="S0G3V5"/>
<dbReference type="RefSeq" id="WP_006965504.1">
    <property type="nucleotide sequence ID" value="NZ_APJX01000003.1"/>
</dbReference>
<dbReference type="Gene3D" id="3.40.50.300">
    <property type="entry name" value="P-loop containing nucleotide triphosphate hydrolases"/>
    <property type="match status" value="1"/>
</dbReference>
<organism evidence="3 4">
    <name type="scientific">Desulfotignum phosphitoxidans DSM 13687</name>
    <dbReference type="NCBI Taxonomy" id="1286635"/>
    <lineage>
        <taxon>Bacteria</taxon>
        <taxon>Pseudomonadati</taxon>
        <taxon>Thermodesulfobacteriota</taxon>
        <taxon>Desulfobacteria</taxon>
        <taxon>Desulfobacterales</taxon>
        <taxon>Desulfobacteraceae</taxon>
        <taxon>Desulfotignum</taxon>
    </lineage>
</organism>
<sequence length="372" mass="40579">MEKIFHRIRRHISSPETAAATKPAAGPARLPTLWLLGKTGAGKSSLIQAVTGRSDIEIGNGFSPCTQNSRRYDFPSEKPLLRFLDTRGLAEADYNPDPDIAACAQTTHAAIVVMKAEEPEQSAVIRALEQIRRSGAVKHLLLVHTGILLLDDELERRQAINHNQNQVESVWKQPVESVAVDFEGAGNGIVGVEDLRAALADFLPIIALLGTQKEHAGAEERRFVPLRNDILWYAAASGGTDVLPVIGLGTVPMIQAKMLHHLAGQYGIAWNKKALADFAAALGAGFSVRYLSRLGIRQLTKLIPVYGQTVGSAAAVVVSFCSTYAIGRAACKYLYHKSKGEPVSEQELKRLYHQAFNEVRKVKTRETPVDPH</sequence>
<dbReference type="OrthoDB" id="417988at2"/>
<dbReference type="PATRIC" id="fig|1286635.3.peg.1873"/>
<feature type="domain" description="G" evidence="1">
    <location>
        <begin position="35"/>
        <end position="133"/>
    </location>
</feature>
<name>S0G3V5_9BACT</name>
<dbReference type="EMBL" id="APJX01000003">
    <property type="protein sequence ID" value="EMS80164.1"/>
    <property type="molecule type" value="Genomic_DNA"/>
</dbReference>
<protein>
    <submittedName>
        <fullName evidence="3">50S ribosome-binding GTPase family protein</fullName>
    </submittedName>
</protein>
<dbReference type="Pfam" id="PF01926">
    <property type="entry name" value="MMR_HSR1"/>
    <property type="match status" value="1"/>
</dbReference>
<reference evidence="3 4" key="1">
    <citation type="journal article" date="2013" name="Genome Announc.">
        <title>Draft Genome Sequence of Desulfotignum phosphitoxidans DSM 13687 Strain FiPS-3.</title>
        <authorList>
            <person name="Poehlein A."/>
            <person name="Daniel R."/>
            <person name="Simeonova D.D."/>
        </authorList>
    </citation>
    <scope>NUCLEOTIDE SEQUENCE [LARGE SCALE GENOMIC DNA]</scope>
    <source>
        <strain evidence="3 4">DSM 13687</strain>
    </source>
</reference>
<evidence type="ECO:0000313" key="4">
    <source>
        <dbReference type="Proteomes" id="UP000014216"/>
    </source>
</evidence>
<dbReference type="CDD" id="cd00882">
    <property type="entry name" value="Ras_like_GTPase"/>
    <property type="match status" value="1"/>
</dbReference>
<dbReference type="InterPro" id="IPR006073">
    <property type="entry name" value="GTP-bd"/>
</dbReference>
<dbReference type="GO" id="GO:0005525">
    <property type="term" value="F:GTP binding"/>
    <property type="evidence" value="ECO:0007669"/>
    <property type="project" value="InterPro"/>
</dbReference>
<dbReference type="EMBL" id="APJX01000008">
    <property type="protein sequence ID" value="EMS78478.1"/>
    <property type="molecule type" value="Genomic_DNA"/>
</dbReference>
<dbReference type="SUPFAM" id="SSF52540">
    <property type="entry name" value="P-loop containing nucleoside triphosphate hydrolases"/>
    <property type="match status" value="1"/>
</dbReference>
<gene>
    <name evidence="3" type="ORF">Dpo_3c03080</name>
    <name evidence="2" type="ORF">Dpo_8c01450</name>
</gene>